<keyword evidence="2" id="KW-1185">Reference proteome</keyword>
<sequence length="214" mass="24751">MTKGWIKDEGHECHEFLDEVHECLIWIAGVADENILDMHLKRILENIRHVLQVWTLKSTFIGLHVTWASQLLHLHRTTHSFWLACNILCGNEEFKWYPVAAAAMFPAYYEFIPVTFPFWGGPAPAAKTESHQFLKPTTVHSNTPINLDQLDPNLYEVCKVIAISSTFLFYLTSLAIDHISSNSNCFCEQLILETTDELCIHYLGPRYIHCSYYY</sequence>
<name>A0AA35VJK3_LACSI</name>
<gene>
    <name evidence="1" type="ORF">LSALG_LOCUS1877</name>
</gene>
<evidence type="ECO:0000313" key="2">
    <source>
        <dbReference type="Proteomes" id="UP001177003"/>
    </source>
</evidence>
<accession>A0AA35VJK3</accession>
<dbReference type="AlphaFoldDB" id="A0AA35VJK3"/>
<proteinExistence type="predicted"/>
<reference evidence="1" key="1">
    <citation type="submission" date="2023-04" db="EMBL/GenBank/DDBJ databases">
        <authorList>
            <person name="Vijverberg K."/>
            <person name="Xiong W."/>
            <person name="Schranz E."/>
        </authorList>
    </citation>
    <scope>NUCLEOTIDE SEQUENCE</scope>
</reference>
<organism evidence="1 2">
    <name type="scientific">Lactuca saligna</name>
    <name type="common">Willowleaf lettuce</name>
    <dbReference type="NCBI Taxonomy" id="75948"/>
    <lineage>
        <taxon>Eukaryota</taxon>
        <taxon>Viridiplantae</taxon>
        <taxon>Streptophyta</taxon>
        <taxon>Embryophyta</taxon>
        <taxon>Tracheophyta</taxon>
        <taxon>Spermatophyta</taxon>
        <taxon>Magnoliopsida</taxon>
        <taxon>eudicotyledons</taxon>
        <taxon>Gunneridae</taxon>
        <taxon>Pentapetalae</taxon>
        <taxon>asterids</taxon>
        <taxon>campanulids</taxon>
        <taxon>Asterales</taxon>
        <taxon>Asteraceae</taxon>
        <taxon>Cichorioideae</taxon>
        <taxon>Cichorieae</taxon>
        <taxon>Lactucinae</taxon>
        <taxon>Lactuca</taxon>
    </lineage>
</organism>
<protein>
    <submittedName>
        <fullName evidence="1">Uncharacterized protein</fullName>
    </submittedName>
</protein>
<dbReference type="Proteomes" id="UP001177003">
    <property type="component" value="Chromosome 0"/>
</dbReference>
<dbReference type="EMBL" id="OX465086">
    <property type="protein sequence ID" value="CAI9261073.1"/>
    <property type="molecule type" value="Genomic_DNA"/>
</dbReference>
<evidence type="ECO:0000313" key="1">
    <source>
        <dbReference type="EMBL" id="CAI9261073.1"/>
    </source>
</evidence>